<accession>A0A8S5R4L8</accession>
<reference evidence="1" key="1">
    <citation type="journal article" date="2021" name="Proc. Natl. Acad. Sci. U.S.A.">
        <title>A Catalog of Tens of Thousands of Viruses from Human Metagenomes Reveals Hidden Associations with Chronic Diseases.</title>
        <authorList>
            <person name="Tisza M.J."/>
            <person name="Buck C.B."/>
        </authorList>
    </citation>
    <scope>NUCLEOTIDE SEQUENCE</scope>
    <source>
        <strain evidence="1">CtEkS11</strain>
    </source>
</reference>
<proteinExistence type="predicted"/>
<evidence type="ECO:0000313" key="1">
    <source>
        <dbReference type="EMBL" id="DAE26066.1"/>
    </source>
</evidence>
<name>A0A8S5R4L8_9CAUD</name>
<sequence length="33" mass="4027">MSLIRQLRFSLTQRSTNIFSFLRLRVTDNPRCR</sequence>
<protein>
    <submittedName>
        <fullName evidence="1">Uncharacterized protein</fullName>
    </submittedName>
</protein>
<organism evidence="1">
    <name type="scientific">Siphoviridae sp. ctEkS11</name>
    <dbReference type="NCBI Taxonomy" id="2827272"/>
    <lineage>
        <taxon>Viruses</taxon>
        <taxon>Duplodnaviria</taxon>
        <taxon>Heunggongvirae</taxon>
        <taxon>Uroviricota</taxon>
        <taxon>Caudoviricetes</taxon>
    </lineage>
</organism>
<dbReference type="EMBL" id="BK015807">
    <property type="protein sequence ID" value="DAE26066.1"/>
    <property type="molecule type" value="Genomic_DNA"/>
</dbReference>